<dbReference type="OrthoDB" id="7061789at2"/>
<protein>
    <submittedName>
        <fullName evidence="1">Uncharacterized protein</fullName>
    </submittedName>
</protein>
<name>K2J211_9GAMM</name>
<proteinExistence type="predicted"/>
<dbReference type="RefSeq" id="WP_008482660.1">
    <property type="nucleotide sequence ID" value="NZ_AMRI01000003.1"/>
</dbReference>
<keyword evidence="2" id="KW-1185">Reference proteome</keyword>
<sequence>MPRFATALTVAAVILIGAFLAGRLLAQLRPLWLIEGHWQGTYYQQVDKQQVRMDYRLHTQGKHILAKASFRDQQGQSLGNLDMDLLYLGKTPDTGRNLFSLENPPADAEYRVDYSLRLPYILMLDKDHYFVLQRMNQGFIGTVFHRTEPPPEEGQ</sequence>
<gene>
    <name evidence="1" type="ORF">B3C1_02385</name>
</gene>
<dbReference type="Proteomes" id="UP000006755">
    <property type="component" value="Unassembled WGS sequence"/>
</dbReference>
<accession>K2J211</accession>
<evidence type="ECO:0000313" key="2">
    <source>
        <dbReference type="Proteomes" id="UP000006755"/>
    </source>
</evidence>
<dbReference type="AlphaFoldDB" id="K2J211"/>
<organism evidence="1 2">
    <name type="scientific">Gallaecimonas xiamenensis 3-C-1</name>
    <dbReference type="NCBI Taxonomy" id="745411"/>
    <lineage>
        <taxon>Bacteria</taxon>
        <taxon>Pseudomonadati</taxon>
        <taxon>Pseudomonadota</taxon>
        <taxon>Gammaproteobacteria</taxon>
        <taxon>Enterobacterales</taxon>
        <taxon>Gallaecimonadaceae</taxon>
        <taxon>Gallaecimonas</taxon>
    </lineage>
</organism>
<comment type="caution">
    <text evidence="1">The sequence shown here is derived from an EMBL/GenBank/DDBJ whole genome shotgun (WGS) entry which is preliminary data.</text>
</comment>
<reference evidence="1 2" key="1">
    <citation type="journal article" date="2012" name="J. Bacteriol.">
        <title>Genome Sequence of Gallaecimonas xiamenensis Type Strain 3-C-1.</title>
        <authorList>
            <person name="Lai Q."/>
            <person name="Wang L."/>
            <person name="Wang W."/>
            <person name="Shao Z."/>
        </authorList>
    </citation>
    <scope>NUCLEOTIDE SEQUENCE [LARGE SCALE GENOMIC DNA]</scope>
    <source>
        <strain evidence="1 2">3-C-1</strain>
    </source>
</reference>
<evidence type="ECO:0000313" key="1">
    <source>
        <dbReference type="EMBL" id="EKE77016.1"/>
    </source>
</evidence>
<dbReference type="STRING" id="745411.B3C1_02385"/>
<dbReference type="EMBL" id="AMRI01000003">
    <property type="protein sequence ID" value="EKE77016.1"/>
    <property type="molecule type" value="Genomic_DNA"/>
</dbReference>